<evidence type="ECO:0000256" key="2">
    <source>
        <dbReference type="ARBA" id="ARBA00022741"/>
    </source>
</evidence>
<name>A0A0K8NU33_PISS1</name>
<dbReference type="RefSeq" id="WP_054018018.1">
    <property type="nucleotide sequence ID" value="NZ_BBYR01000002.1"/>
</dbReference>
<dbReference type="EMBL" id="BBYR01000002">
    <property type="protein sequence ID" value="GAP33873.1"/>
    <property type="molecule type" value="Genomic_DNA"/>
</dbReference>
<dbReference type="Gene3D" id="3.30.450.90">
    <property type="match status" value="1"/>
</dbReference>
<dbReference type="InterPro" id="IPR001482">
    <property type="entry name" value="T2SS/T4SS_dom"/>
</dbReference>
<dbReference type="STRING" id="1547922.ISF6_1128"/>
<evidence type="ECO:0000313" key="6">
    <source>
        <dbReference type="Proteomes" id="UP000037660"/>
    </source>
</evidence>
<protein>
    <submittedName>
        <fullName evidence="5">General secretion pathway protein E</fullName>
    </submittedName>
</protein>
<gene>
    <name evidence="5" type="ORF">ISF6_1128</name>
</gene>
<dbReference type="PROSITE" id="PS00662">
    <property type="entry name" value="T2SP_E"/>
    <property type="match status" value="1"/>
</dbReference>
<dbReference type="SUPFAM" id="SSF52540">
    <property type="entry name" value="P-loop containing nucleoside triphosphate hydrolases"/>
    <property type="match status" value="1"/>
</dbReference>
<dbReference type="SUPFAM" id="SSF160246">
    <property type="entry name" value="EspE N-terminal domain-like"/>
    <property type="match status" value="1"/>
</dbReference>
<dbReference type="Pfam" id="PF00437">
    <property type="entry name" value="T2SSE"/>
    <property type="match status" value="1"/>
</dbReference>
<dbReference type="InterPro" id="IPR027417">
    <property type="entry name" value="P-loop_NTPase"/>
</dbReference>
<reference evidence="6" key="1">
    <citation type="submission" date="2015-07" db="EMBL/GenBank/DDBJ databases">
        <title>Discovery of a poly(ethylene terephthalate assimilation.</title>
        <authorList>
            <person name="Yoshida S."/>
            <person name="Hiraga K."/>
            <person name="Takehana T."/>
            <person name="Taniguchi I."/>
            <person name="Yamaji H."/>
            <person name="Maeda Y."/>
            <person name="Toyohara K."/>
            <person name="Miyamoto K."/>
            <person name="Kimura Y."/>
            <person name="Oda K."/>
        </authorList>
    </citation>
    <scope>NUCLEOTIDE SEQUENCE [LARGE SCALE GENOMIC DNA]</scope>
    <source>
        <strain evidence="6">NBRC 110686 / TISTR 2288 / 201-F6</strain>
    </source>
</reference>
<dbReference type="PANTHER" id="PTHR30258">
    <property type="entry name" value="TYPE II SECRETION SYSTEM PROTEIN GSPE-RELATED"/>
    <property type="match status" value="1"/>
</dbReference>
<dbReference type="PANTHER" id="PTHR30258:SF2">
    <property type="entry name" value="COMG OPERON PROTEIN 1"/>
    <property type="match status" value="1"/>
</dbReference>
<dbReference type="CDD" id="cd01129">
    <property type="entry name" value="PulE-GspE-like"/>
    <property type="match status" value="1"/>
</dbReference>
<proteinExistence type="inferred from homology"/>
<evidence type="ECO:0000259" key="4">
    <source>
        <dbReference type="PROSITE" id="PS00662"/>
    </source>
</evidence>
<evidence type="ECO:0000256" key="1">
    <source>
        <dbReference type="ARBA" id="ARBA00006611"/>
    </source>
</evidence>
<evidence type="ECO:0000313" key="5">
    <source>
        <dbReference type="EMBL" id="GAP33873.1"/>
    </source>
</evidence>
<dbReference type="GO" id="GO:0016887">
    <property type="term" value="F:ATP hydrolysis activity"/>
    <property type="evidence" value="ECO:0007669"/>
    <property type="project" value="TreeGrafter"/>
</dbReference>
<keyword evidence="2" id="KW-0547">Nucleotide-binding</keyword>
<dbReference type="AlphaFoldDB" id="A0A0K8NU33"/>
<dbReference type="GO" id="GO:0005886">
    <property type="term" value="C:plasma membrane"/>
    <property type="evidence" value="ECO:0007669"/>
    <property type="project" value="TreeGrafter"/>
</dbReference>
<reference evidence="5 6" key="2">
    <citation type="journal article" date="2016" name="Science">
        <title>A bacterium that degrades and assimilates poly(ethylene terephthalate).</title>
        <authorList>
            <person name="Yoshida S."/>
            <person name="Hiraga K."/>
            <person name="Takehana T."/>
            <person name="Taniguchi I."/>
            <person name="Yamaji H."/>
            <person name="Maeda Y."/>
            <person name="Toyohara K."/>
            <person name="Miyamoto K."/>
            <person name="Kimura Y."/>
            <person name="Oda K."/>
        </authorList>
    </citation>
    <scope>NUCLEOTIDE SEQUENCE [LARGE SCALE GENOMIC DNA]</scope>
    <source>
        <strain evidence="6">NBRC 110686 / TISTR 2288 / 201-F6</strain>
    </source>
</reference>
<organism evidence="5 6">
    <name type="scientific">Piscinibacter sakaiensis</name>
    <name type="common">Ideonella sakaiensis</name>
    <dbReference type="NCBI Taxonomy" id="1547922"/>
    <lineage>
        <taxon>Bacteria</taxon>
        <taxon>Pseudomonadati</taxon>
        <taxon>Pseudomonadota</taxon>
        <taxon>Betaproteobacteria</taxon>
        <taxon>Burkholderiales</taxon>
        <taxon>Sphaerotilaceae</taxon>
        <taxon>Piscinibacter</taxon>
    </lineage>
</organism>
<dbReference type="Gene3D" id="3.40.50.300">
    <property type="entry name" value="P-loop containing nucleotide triphosphate hydrolases"/>
    <property type="match status" value="1"/>
</dbReference>
<dbReference type="Proteomes" id="UP000037660">
    <property type="component" value="Unassembled WGS sequence"/>
</dbReference>
<keyword evidence="3" id="KW-0067">ATP-binding</keyword>
<keyword evidence="6" id="KW-1185">Reference proteome</keyword>
<accession>A0A0K8NU33</accession>
<comment type="caution">
    <text evidence="5">The sequence shown here is derived from an EMBL/GenBank/DDBJ whole genome shotgun (WGS) entry which is preliminary data.</text>
</comment>
<dbReference type="GO" id="GO:0005524">
    <property type="term" value="F:ATP binding"/>
    <property type="evidence" value="ECO:0007669"/>
    <property type="project" value="UniProtKB-KW"/>
</dbReference>
<sequence length="582" mass="62141">MSLAFPVRRAAADPAAATPAAAAAAARDPLIQALVDARRISDEAAARASELQRQLGIPPTAGLLRLNAIAEGPLYRFYADWAGVTLFEADAGDQAAIRRSAESRLDAMHLAAAWAEAKGFAVFEHAGAHHLAMRDLLDPQVRGVVDRKAAGLGWTLQPVLVTPSQFEALRASGAATANGTEVGSDIKTLRELAEEGPTIELVNGILSKAVTQRASDIHIEPTEFNFTVRTRIDGEMVVQTVQPREKFDAVSSRVKILSNLDIAERRLPQDGRINARVNGESFDIRVSVLPASAGESIVLRLLRQERRPTHLADLGMGEAHARLFEAWSHQSNGIVLVTGPTGSGKSTTLYTALELSNDQSRKIITVEDPVEYKIPGITQLQVNADIGFTFASALRSILRHDPDMILVGEIRDEETARIAIQSSLTGHLVYSTLHTNSALGAVTRLVDMGVEPFLIAASLRGLMAQRLVRRLCPQCAVPDEQPEQALGALAAKWGSGAQLAGQGLRRAVGCAHCSGTGFYGRVAIYDLIDIDTATAEMIAKGLGEEEMARRLRLPSIGGLAASGLQLVAEGVTTVAEVIRATG</sequence>
<feature type="domain" description="Bacterial type II secretion system protein E" evidence="4">
    <location>
        <begin position="398"/>
        <end position="412"/>
    </location>
</feature>
<evidence type="ECO:0000256" key="3">
    <source>
        <dbReference type="ARBA" id="ARBA00022840"/>
    </source>
</evidence>
<comment type="similarity">
    <text evidence="1">Belongs to the GSP E family.</text>
</comment>
<dbReference type="InterPro" id="IPR037257">
    <property type="entry name" value="T2SS_E_N_sf"/>
</dbReference>